<protein>
    <recommendedName>
        <fullName evidence="8">TRAP C4-dicarboxylate transport system permease DctM subunit domain-containing protein</fullName>
    </recommendedName>
</protein>
<accession>X1PAE5</accession>
<reference evidence="9" key="1">
    <citation type="journal article" date="2014" name="Front. Microbiol.">
        <title>High frequency of phylogenetically diverse reductive dehalogenase-homologous genes in deep subseafloor sedimentary metagenomes.</title>
        <authorList>
            <person name="Kawai M."/>
            <person name="Futagami T."/>
            <person name="Toyoda A."/>
            <person name="Takaki Y."/>
            <person name="Nishi S."/>
            <person name="Hori S."/>
            <person name="Arai W."/>
            <person name="Tsubouchi T."/>
            <person name="Morono Y."/>
            <person name="Uchiyama I."/>
            <person name="Ito T."/>
            <person name="Fujiyama A."/>
            <person name="Inagaki F."/>
            <person name="Takami H."/>
        </authorList>
    </citation>
    <scope>NUCLEOTIDE SEQUENCE</scope>
    <source>
        <strain evidence="9">Expedition CK06-06</strain>
    </source>
</reference>
<evidence type="ECO:0000256" key="3">
    <source>
        <dbReference type="ARBA" id="ARBA00022519"/>
    </source>
</evidence>
<comment type="subcellular location">
    <subcellularLocation>
        <location evidence="1">Cell inner membrane</location>
        <topology evidence="1">Multi-pass membrane protein</topology>
    </subcellularLocation>
</comment>
<dbReference type="InterPro" id="IPR004681">
    <property type="entry name" value="TRAP_DctM"/>
</dbReference>
<evidence type="ECO:0000313" key="9">
    <source>
        <dbReference type="EMBL" id="GAI39431.1"/>
    </source>
</evidence>
<gene>
    <name evidence="9" type="ORF">S06H3_49971</name>
</gene>
<keyword evidence="2" id="KW-1003">Cell membrane</keyword>
<name>X1PAE5_9ZZZZ</name>
<feature type="transmembrane region" description="Helical" evidence="7">
    <location>
        <begin position="140"/>
        <end position="163"/>
    </location>
</feature>
<evidence type="ECO:0000256" key="5">
    <source>
        <dbReference type="ARBA" id="ARBA00022989"/>
    </source>
</evidence>
<keyword evidence="6 7" id="KW-0472">Membrane</keyword>
<feature type="domain" description="TRAP C4-dicarboxylate transport system permease DctM subunit" evidence="8">
    <location>
        <begin position="2"/>
        <end position="185"/>
    </location>
</feature>
<comment type="caution">
    <text evidence="9">The sequence shown here is derived from an EMBL/GenBank/DDBJ whole genome shotgun (WGS) entry which is preliminary data.</text>
</comment>
<evidence type="ECO:0000256" key="1">
    <source>
        <dbReference type="ARBA" id="ARBA00004429"/>
    </source>
</evidence>
<dbReference type="InterPro" id="IPR010656">
    <property type="entry name" value="DctM"/>
</dbReference>
<proteinExistence type="predicted"/>
<dbReference type="Pfam" id="PF06808">
    <property type="entry name" value="DctM"/>
    <property type="match status" value="1"/>
</dbReference>
<dbReference type="PANTHER" id="PTHR33362:SF5">
    <property type="entry name" value="C4-DICARBOXYLATE TRAP TRANSPORTER LARGE PERMEASE PROTEIN DCTM"/>
    <property type="match status" value="1"/>
</dbReference>
<dbReference type="GO" id="GO:0022857">
    <property type="term" value="F:transmembrane transporter activity"/>
    <property type="evidence" value="ECO:0007669"/>
    <property type="project" value="TreeGrafter"/>
</dbReference>
<evidence type="ECO:0000259" key="8">
    <source>
        <dbReference type="Pfam" id="PF06808"/>
    </source>
</evidence>
<feature type="transmembrane region" description="Helical" evidence="7">
    <location>
        <begin position="61"/>
        <end position="86"/>
    </location>
</feature>
<sequence length="187" mass="19495">ISVRLYDAAYKWVGQLRGGIAMATIVADEFFAAICGSNTATAATMGTVALPQMKKYGYDPVLSTSTVATGGTLGVVIPPSVVLIVIGLQTQQSIVKLFFGGIFPGILLGILFLITIYILCRWKPHFGPAGAKTSLKEKVAAFPGVLEVLALFALVLGGLYAGWFTPTEAGAAGAFGAIIIALARRKS</sequence>
<keyword evidence="5 7" id="KW-1133">Transmembrane helix</keyword>
<dbReference type="EMBL" id="BARV01031594">
    <property type="protein sequence ID" value="GAI39431.1"/>
    <property type="molecule type" value="Genomic_DNA"/>
</dbReference>
<evidence type="ECO:0000256" key="6">
    <source>
        <dbReference type="ARBA" id="ARBA00023136"/>
    </source>
</evidence>
<organism evidence="9">
    <name type="scientific">marine sediment metagenome</name>
    <dbReference type="NCBI Taxonomy" id="412755"/>
    <lineage>
        <taxon>unclassified sequences</taxon>
        <taxon>metagenomes</taxon>
        <taxon>ecological metagenomes</taxon>
    </lineage>
</organism>
<feature type="non-terminal residue" evidence="9">
    <location>
        <position position="1"/>
    </location>
</feature>
<feature type="transmembrane region" description="Helical" evidence="7">
    <location>
        <begin position="98"/>
        <end position="119"/>
    </location>
</feature>
<dbReference type="PANTHER" id="PTHR33362">
    <property type="entry name" value="SIALIC ACID TRAP TRANSPORTER PERMEASE PROTEIN SIAT-RELATED"/>
    <property type="match status" value="1"/>
</dbReference>
<dbReference type="AlphaFoldDB" id="X1PAE5"/>
<keyword evidence="3" id="KW-0997">Cell inner membrane</keyword>
<dbReference type="GO" id="GO:0005886">
    <property type="term" value="C:plasma membrane"/>
    <property type="evidence" value="ECO:0007669"/>
    <property type="project" value="UniProtKB-SubCell"/>
</dbReference>
<evidence type="ECO:0000256" key="2">
    <source>
        <dbReference type="ARBA" id="ARBA00022475"/>
    </source>
</evidence>
<evidence type="ECO:0000256" key="7">
    <source>
        <dbReference type="SAM" id="Phobius"/>
    </source>
</evidence>
<evidence type="ECO:0000256" key="4">
    <source>
        <dbReference type="ARBA" id="ARBA00022692"/>
    </source>
</evidence>
<keyword evidence="4 7" id="KW-0812">Transmembrane</keyword>